<organism evidence="2 3">
    <name type="scientific">Frigidibacter mobilis</name>
    <dbReference type="NCBI Taxonomy" id="1335048"/>
    <lineage>
        <taxon>Bacteria</taxon>
        <taxon>Pseudomonadati</taxon>
        <taxon>Pseudomonadota</taxon>
        <taxon>Alphaproteobacteria</taxon>
        <taxon>Rhodobacterales</taxon>
        <taxon>Paracoccaceae</taxon>
        <taxon>Frigidibacter</taxon>
    </lineage>
</organism>
<reference evidence="2 3" key="1">
    <citation type="submission" date="2015-09" db="EMBL/GenBank/DDBJ databases">
        <title>Complete genome sequence of Defluviimonas alba cai42t isolated from an oilfield in Xinjiang.</title>
        <authorList>
            <person name="Geng S."/>
            <person name="Pan X."/>
            <person name="Wu X."/>
        </authorList>
    </citation>
    <scope>NUCLEOTIDE SEQUENCE [LARGE SCALE GENOMIC DNA]</scope>
    <source>
        <strain evidence="3">cai42</strain>
    </source>
</reference>
<name>A0A159Z2Y8_9RHOB</name>
<dbReference type="STRING" id="1335048.AKL17_2186"/>
<feature type="chain" id="PRO_5007811673" evidence="1">
    <location>
        <begin position="24"/>
        <end position="159"/>
    </location>
</feature>
<keyword evidence="1" id="KW-0732">Signal</keyword>
<evidence type="ECO:0000313" key="2">
    <source>
        <dbReference type="EMBL" id="AMY69432.1"/>
    </source>
</evidence>
<evidence type="ECO:0000256" key="1">
    <source>
        <dbReference type="SAM" id="SignalP"/>
    </source>
</evidence>
<sequence length="159" mass="17078">MIRLRALPVILALLLAAAPPAGARPVTVLPPYDPGAIPYEPRLVTLPACGFAIGLDPLWTVTEGRPGKTAKFTQRYDNPASARRDRHPLHPATVTPLVSFTVDCATEARPKKSVEAFLDHWGEGFIAGMSQGGAVPAAPAIDTVQLPDGSWRRIVLRTR</sequence>
<dbReference type="Proteomes" id="UP000076128">
    <property type="component" value="Chromosome"/>
</dbReference>
<dbReference type="KEGG" id="daa:AKL17_2186"/>
<protein>
    <submittedName>
        <fullName evidence="2">Uncharacterized protein</fullName>
    </submittedName>
</protein>
<feature type="signal peptide" evidence="1">
    <location>
        <begin position="1"/>
        <end position="23"/>
    </location>
</feature>
<dbReference type="RefSeq" id="WP_066813141.1">
    <property type="nucleotide sequence ID" value="NZ_CP012661.1"/>
</dbReference>
<accession>A0A159Z2Y8</accession>
<proteinExistence type="predicted"/>
<evidence type="ECO:0000313" key="3">
    <source>
        <dbReference type="Proteomes" id="UP000076128"/>
    </source>
</evidence>
<dbReference type="EMBL" id="CP012661">
    <property type="protein sequence ID" value="AMY69432.1"/>
    <property type="molecule type" value="Genomic_DNA"/>
</dbReference>
<keyword evidence="3" id="KW-1185">Reference proteome</keyword>
<dbReference type="AlphaFoldDB" id="A0A159Z2Y8"/>
<gene>
    <name evidence="2" type="ORF">AKL17_2186</name>
</gene>